<evidence type="ECO:0000256" key="3">
    <source>
        <dbReference type="ARBA" id="ARBA00023027"/>
    </source>
</evidence>
<dbReference type="NCBIfam" id="NF002014">
    <property type="entry name" value="PRK00819.1-4"/>
    <property type="match status" value="1"/>
</dbReference>
<keyword evidence="2 5" id="KW-0808">Transferase</keyword>
<accession>A0A6N3E5M0</accession>
<dbReference type="InterPro" id="IPR022928">
    <property type="entry name" value="RNA_2'-PTrans_KptA"/>
</dbReference>
<dbReference type="InterPro" id="IPR042081">
    <property type="entry name" value="RNA_2'-PTrans_C"/>
</dbReference>
<dbReference type="Gene3D" id="3.20.170.30">
    <property type="match status" value="1"/>
</dbReference>
<dbReference type="InterPro" id="IPR002745">
    <property type="entry name" value="Ptrans_KptA/Tpt1"/>
</dbReference>
<dbReference type="InterPro" id="IPR042080">
    <property type="entry name" value="RNA_2'-PTrans_N"/>
</dbReference>
<dbReference type="PANTHER" id="PTHR12684:SF2">
    <property type="entry name" value="TRNA 2'-PHOSPHOTRANSFERASE 1"/>
    <property type="match status" value="1"/>
</dbReference>
<sequence>MPHNHNNPQPLNLMRVSKLISLVLRHKPQEIGLKLDEHGWANVEELLTKIQPRYAIDMAILEEIVRTNNKQRFAFDETHTRIRANQGHTIDVDVELQEAIPPEILYHGTGEKSVAAIDEKGLLSMNRLHVHLSGDEETATRVGKRHGKPVIYKVKSGEMSRDGYIFYLSVNNVWLTKEVPVKYLER</sequence>
<gene>
    <name evidence="5" type="primary">kptA</name>
    <name evidence="6" type="ORF">VRLFYP33_01859</name>
</gene>
<protein>
    <recommendedName>
        <fullName evidence="5">Probable RNA 2'-phosphotransferase</fullName>
        <ecNumber evidence="5">2.7.1.-</ecNumber>
    </recommendedName>
</protein>
<dbReference type="Pfam" id="PF01885">
    <property type="entry name" value="PTS_2-RNA"/>
    <property type="match status" value="1"/>
</dbReference>
<keyword evidence="3 5" id="KW-0520">NAD</keyword>
<evidence type="ECO:0000256" key="4">
    <source>
        <dbReference type="ARBA" id="ARBA00025212"/>
    </source>
</evidence>
<evidence type="ECO:0000313" key="6">
    <source>
        <dbReference type="EMBL" id="VYU36976.1"/>
    </source>
</evidence>
<dbReference type="EMBL" id="CACRUX010000067">
    <property type="protein sequence ID" value="VYU36976.1"/>
    <property type="molecule type" value="Genomic_DNA"/>
</dbReference>
<comment type="function">
    <text evidence="4 5">Removes the 2'-phosphate from RNA via an intermediate in which the phosphate is ADP-ribosylated by NAD followed by a presumed transesterification to release the RNA and generate ADP-ribose 1''-2''-cyclic phosphate (APPR&gt;P). May function as an ADP-ribosylase.</text>
</comment>
<evidence type="ECO:0000256" key="2">
    <source>
        <dbReference type="ARBA" id="ARBA00022679"/>
    </source>
</evidence>
<dbReference type="EC" id="2.7.1.-" evidence="5"/>
<dbReference type="AlphaFoldDB" id="A0A6N3E5M0"/>
<name>A0A6N3E5M0_9FIRM</name>
<dbReference type="SUPFAM" id="SSF56399">
    <property type="entry name" value="ADP-ribosylation"/>
    <property type="match status" value="1"/>
</dbReference>
<dbReference type="PANTHER" id="PTHR12684">
    <property type="entry name" value="PUTATIVE PHOSPHOTRANSFERASE"/>
    <property type="match status" value="1"/>
</dbReference>
<dbReference type="Gene3D" id="1.10.10.970">
    <property type="entry name" value="RNA 2'-phosphotransferase, Tpt1/KptA family, N-terminal domain"/>
    <property type="match status" value="1"/>
</dbReference>
<proteinExistence type="inferred from homology"/>
<comment type="similarity">
    <text evidence="1 5">Belongs to the KptA/TPT1 family.</text>
</comment>
<dbReference type="HAMAP" id="MF_00299">
    <property type="entry name" value="KptA"/>
    <property type="match status" value="1"/>
</dbReference>
<evidence type="ECO:0000256" key="5">
    <source>
        <dbReference type="HAMAP-Rule" id="MF_00299"/>
    </source>
</evidence>
<evidence type="ECO:0000256" key="1">
    <source>
        <dbReference type="ARBA" id="ARBA00009836"/>
    </source>
</evidence>
<dbReference type="RefSeq" id="WP_156705386.1">
    <property type="nucleotide sequence ID" value="NZ_CACRUX010000067.1"/>
</dbReference>
<dbReference type="GO" id="GO:0006388">
    <property type="term" value="P:tRNA splicing, via endonucleolytic cleavage and ligation"/>
    <property type="evidence" value="ECO:0007669"/>
    <property type="project" value="UniProtKB-UniRule"/>
</dbReference>
<dbReference type="GO" id="GO:0000215">
    <property type="term" value="F:tRNA 2'-phosphotransferase activity"/>
    <property type="evidence" value="ECO:0007669"/>
    <property type="project" value="TreeGrafter"/>
</dbReference>
<reference evidence="6" key="1">
    <citation type="submission" date="2019-11" db="EMBL/GenBank/DDBJ databases">
        <authorList>
            <person name="Feng L."/>
        </authorList>
    </citation>
    <scope>NUCLEOTIDE SEQUENCE</scope>
    <source>
        <strain evidence="6">VrattiLFYP33</strain>
    </source>
</reference>
<organism evidence="6">
    <name type="scientific">Veillonella ratti</name>
    <dbReference type="NCBI Taxonomy" id="103892"/>
    <lineage>
        <taxon>Bacteria</taxon>
        <taxon>Bacillati</taxon>
        <taxon>Bacillota</taxon>
        <taxon>Negativicutes</taxon>
        <taxon>Veillonellales</taxon>
        <taxon>Veillonellaceae</taxon>
        <taxon>Veillonella</taxon>
    </lineage>
</organism>
<dbReference type="GO" id="GO:0003950">
    <property type="term" value="F:NAD+ poly-ADP-ribosyltransferase activity"/>
    <property type="evidence" value="ECO:0007669"/>
    <property type="project" value="InterPro"/>
</dbReference>